<evidence type="ECO:0000256" key="5">
    <source>
        <dbReference type="ARBA" id="ARBA00022729"/>
    </source>
</evidence>
<comment type="similarity">
    <text evidence="2 6">Belongs to the plant self-incompatibility (S1) protein family.</text>
</comment>
<sequence>MRERRSSVELRLSSCQGVKENKIKLPKVIDIKTCIARVKVQVVNRMDDKSSIIDLHCQSKDDDLGSVVLKVGNETEWSFSVNFLGTTLFYCDVKWSNSSSRYSFDAYDAVRDYTRCRTQCRWIISGQGSLYGYDQHHDIWVQFPLWKI</sequence>
<organism evidence="7 8">
    <name type="scientific">Cannabis sativa</name>
    <name type="common">Hemp</name>
    <name type="synonym">Marijuana</name>
    <dbReference type="NCBI Taxonomy" id="3483"/>
    <lineage>
        <taxon>Eukaryota</taxon>
        <taxon>Viridiplantae</taxon>
        <taxon>Streptophyta</taxon>
        <taxon>Embryophyta</taxon>
        <taxon>Tracheophyta</taxon>
        <taxon>Spermatophyta</taxon>
        <taxon>Magnoliopsida</taxon>
        <taxon>eudicotyledons</taxon>
        <taxon>Gunneridae</taxon>
        <taxon>Pentapetalae</taxon>
        <taxon>rosids</taxon>
        <taxon>fabids</taxon>
        <taxon>Rosales</taxon>
        <taxon>Cannabaceae</taxon>
        <taxon>Cannabis</taxon>
    </lineage>
</organism>
<evidence type="ECO:0000256" key="6">
    <source>
        <dbReference type="RuleBase" id="RU367044"/>
    </source>
</evidence>
<evidence type="ECO:0000313" key="8">
    <source>
        <dbReference type="Proteomes" id="UP000583929"/>
    </source>
</evidence>
<evidence type="ECO:0000256" key="1">
    <source>
        <dbReference type="ARBA" id="ARBA00004613"/>
    </source>
</evidence>
<dbReference type="PANTHER" id="PTHR31232">
    <property type="match status" value="1"/>
</dbReference>
<evidence type="ECO:0000256" key="4">
    <source>
        <dbReference type="ARBA" id="ARBA00022525"/>
    </source>
</evidence>
<evidence type="ECO:0000256" key="3">
    <source>
        <dbReference type="ARBA" id="ARBA00022471"/>
    </source>
</evidence>
<keyword evidence="3 6" id="KW-0713">Self-incompatibility</keyword>
<evidence type="ECO:0000256" key="2">
    <source>
        <dbReference type="ARBA" id="ARBA00005581"/>
    </source>
</evidence>
<dbReference type="GO" id="GO:0005576">
    <property type="term" value="C:extracellular region"/>
    <property type="evidence" value="ECO:0007669"/>
    <property type="project" value="UniProtKB-SubCell"/>
</dbReference>
<dbReference type="PANTHER" id="PTHR31232:SF18">
    <property type="entry name" value="S-PROTEIN HOMOLOG"/>
    <property type="match status" value="1"/>
</dbReference>
<keyword evidence="8" id="KW-1185">Reference proteome</keyword>
<dbReference type="Pfam" id="PF05938">
    <property type="entry name" value="Self-incomp_S1"/>
    <property type="match status" value="1"/>
</dbReference>
<dbReference type="GO" id="GO:0060320">
    <property type="term" value="P:rejection of self pollen"/>
    <property type="evidence" value="ECO:0007669"/>
    <property type="project" value="UniProtKB-KW"/>
</dbReference>
<accession>A0A7J6E4J2</accession>
<comment type="caution">
    <text evidence="7">The sequence shown here is derived from an EMBL/GenBank/DDBJ whole genome shotgun (WGS) entry which is preliminary data.</text>
</comment>
<name>A0A7J6E4J2_CANSA</name>
<reference evidence="7 8" key="1">
    <citation type="journal article" date="2020" name="bioRxiv">
        <title>Sequence and annotation of 42 cannabis genomes reveals extensive copy number variation in cannabinoid synthesis and pathogen resistance genes.</title>
        <authorList>
            <person name="Mckernan K.J."/>
            <person name="Helbert Y."/>
            <person name="Kane L.T."/>
            <person name="Ebling H."/>
            <person name="Zhang L."/>
            <person name="Liu B."/>
            <person name="Eaton Z."/>
            <person name="Mclaughlin S."/>
            <person name="Kingan S."/>
            <person name="Baybayan P."/>
            <person name="Concepcion G."/>
            <person name="Jordan M."/>
            <person name="Riva A."/>
            <person name="Barbazuk W."/>
            <person name="Harkins T."/>
        </authorList>
    </citation>
    <scope>NUCLEOTIDE SEQUENCE [LARGE SCALE GENOMIC DNA]</scope>
    <source>
        <strain evidence="8">cv. Jamaican Lion 4</strain>
        <tissue evidence="7">Leaf</tissue>
    </source>
</reference>
<evidence type="ECO:0000313" key="7">
    <source>
        <dbReference type="EMBL" id="KAF4353318.1"/>
    </source>
</evidence>
<keyword evidence="5" id="KW-0732">Signal</keyword>
<dbReference type="AlphaFoldDB" id="A0A7J6E4J2"/>
<gene>
    <name evidence="7" type="ORF">G4B88_015272</name>
</gene>
<proteinExistence type="inferred from homology"/>
<protein>
    <recommendedName>
        <fullName evidence="6">S-protein homolog</fullName>
    </recommendedName>
</protein>
<dbReference type="InterPro" id="IPR010264">
    <property type="entry name" value="Self-incomp_S1"/>
</dbReference>
<dbReference type="EMBL" id="JAATIQ010000508">
    <property type="protein sequence ID" value="KAF4353318.1"/>
    <property type="molecule type" value="Genomic_DNA"/>
</dbReference>
<comment type="subcellular location">
    <subcellularLocation>
        <location evidence="1 6">Secreted</location>
    </subcellularLocation>
</comment>
<dbReference type="Proteomes" id="UP000583929">
    <property type="component" value="Unassembled WGS sequence"/>
</dbReference>
<keyword evidence="4 6" id="KW-0964">Secreted</keyword>